<feature type="domain" description="Radical SAM core" evidence="9">
    <location>
        <begin position="146"/>
        <end position="386"/>
    </location>
</feature>
<dbReference type="InterPro" id="IPR006638">
    <property type="entry name" value="Elp3/MiaA/NifB-like_rSAM"/>
</dbReference>
<dbReference type="AlphaFoldDB" id="B8DRR3"/>
<dbReference type="GO" id="GO:0046872">
    <property type="term" value="F:metal ion binding"/>
    <property type="evidence" value="ECO:0007669"/>
    <property type="project" value="UniProtKB-KW"/>
</dbReference>
<evidence type="ECO:0000256" key="6">
    <source>
        <dbReference type="ARBA" id="ARBA00023004"/>
    </source>
</evidence>
<dbReference type="PROSITE" id="PS01278">
    <property type="entry name" value="MTTASE_RADICAL"/>
    <property type="match status" value="1"/>
</dbReference>
<dbReference type="GO" id="GO:0051539">
    <property type="term" value="F:4 iron, 4 sulfur cluster binding"/>
    <property type="evidence" value="ECO:0007669"/>
    <property type="project" value="UniProtKB-KW"/>
</dbReference>
<dbReference type="Gene3D" id="3.80.30.20">
    <property type="entry name" value="tm_1862 like domain"/>
    <property type="match status" value="1"/>
</dbReference>
<dbReference type="InterPro" id="IPR005839">
    <property type="entry name" value="Methylthiotransferase"/>
</dbReference>
<dbReference type="InterPro" id="IPR038135">
    <property type="entry name" value="Methylthiotransferase_N_sf"/>
</dbReference>
<dbReference type="InterPro" id="IPR013848">
    <property type="entry name" value="Methylthiotransferase_N"/>
</dbReference>
<evidence type="ECO:0000256" key="3">
    <source>
        <dbReference type="ARBA" id="ARBA00022679"/>
    </source>
</evidence>
<keyword evidence="4" id="KW-0949">S-adenosyl-L-methionine</keyword>
<accession>B8DRR3</accession>
<dbReference type="NCBIfam" id="TIGR00089">
    <property type="entry name" value="MiaB/RimO family radical SAM methylthiotransferase"/>
    <property type="match status" value="1"/>
</dbReference>
<dbReference type="SFLD" id="SFLDS00029">
    <property type="entry name" value="Radical_SAM"/>
    <property type="match status" value="1"/>
</dbReference>
<feature type="domain" description="MTTase N-terminal" evidence="8">
    <location>
        <begin position="4"/>
        <end position="116"/>
    </location>
</feature>
<evidence type="ECO:0000313" key="10">
    <source>
        <dbReference type="EMBL" id="ACL08350.1"/>
    </source>
</evidence>
<evidence type="ECO:0000256" key="4">
    <source>
        <dbReference type="ARBA" id="ARBA00022691"/>
    </source>
</evidence>
<gene>
    <name evidence="10" type="ordered locus">DvMF_1402</name>
</gene>
<comment type="cofactor">
    <cofactor evidence="1">
        <name>[4Fe-4S] cluster</name>
        <dbReference type="ChEBI" id="CHEBI:49883"/>
    </cofactor>
</comment>
<dbReference type="eggNOG" id="COG0621">
    <property type="taxonomic scope" value="Bacteria"/>
</dbReference>
<dbReference type="PANTHER" id="PTHR11918:SF45">
    <property type="entry name" value="THREONYLCARBAMOYLADENOSINE TRNA METHYLTHIOTRANSFERASE"/>
    <property type="match status" value="1"/>
</dbReference>
<keyword evidence="2" id="KW-0004">4Fe-4S</keyword>
<sequence length="462" mass="49501">MSGHAFFALTLGCKINQYETEAVREAWLARGWREAADPADADVLLINSCAVTARAVADVRQAVARMHRAAPHGRIVVTGCAAQVLREDIAALPGVSDVVGQQAKVSLLRYDPEGGAAGAHEPDGGGDGGDDLAAGDTAFPAFRIDGFTRSRPVLKVQDGCSHRCTYCIVPLARGAARSRDPREALAEARRLLDAGFRELIVSGVNLRQYGRDLPGGGPDFWDLLAFLERELAPQWAGRARLRISSLEPGQLGERALDVLAESRLVAPQLHLSLQSGSPGVLRRMGRGHYRPEPLLDFVRELAEVWPLFGLGADILTGFPGEADAEFGETLDFVGALPLTYAHVFPYSRRPGTPAAVMEGQLPQEVKKRRAAELRGAVAVKKATFLQRLLDEPRLLVAPEGARGVKGVCEYYAECRFTGGRRPAAQAGQGGEQAGPGDLVAVRPLAVERDGLIVEAMKEGEGS</sequence>
<dbReference type="SUPFAM" id="SSF102114">
    <property type="entry name" value="Radical SAM enzymes"/>
    <property type="match status" value="1"/>
</dbReference>
<evidence type="ECO:0000259" key="8">
    <source>
        <dbReference type="PROSITE" id="PS51449"/>
    </source>
</evidence>
<evidence type="ECO:0000256" key="2">
    <source>
        <dbReference type="ARBA" id="ARBA00022485"/>
    </source>
</evidence>
<dbReference type="EMBL" id="CP001197">
    <property type="protein sequence ID" value="ACL08350.1"/>
    <property type="molecule type" value="Genomic_DNA"/>
</dbReference>
<dbReference type="STRING" id="883.DvMF_1402"/>
<dbReference type="GO" id="GO:0032440">
    <property type="term" value="F:2-alkenal reductase [NAD(P)H] activity"/>
    <property type="evidence" value="ECO:0007669"/>
    <property type="project" value="UniProtKB-EC"/>
</dbReference>
<keyword evidence="10" id="KW-0560">Oxidoreductase</keyword>
<keyword evidence="3" id="KW-0808">Transferase</keyword>
<dbReference type="Pfam" id="PF00919">
    <property type="entry name" value="UPF0004"/>
    <property type="match status" value="1"/>
</dbReference>
<keyword evidence="7" id="KW-0411">Iron-sulfur</keyword>
<evidence type="ECO:0000256" key="1">
    <source>
        <dbReference type="ARBA" id="ARBA00001966"/>
    </source>
</evidence>
<dbReference type="EC" id="1.3.1.74" evidence="10"/>
<dbReference type="InterPro" id="IPR007197">
    <property type="entry name" value="rSAM"/>
</dbReference>
<dbReference type="GO" id="GO:0035598">
    <property type="term" value="F:tRNA (N(6)-L-threonylcarbamoyladenosine(37)-C(2))-methylthiotransferase activity"/>
    <property type="evidence" value="ECO:0007669"/>
    <property type="project" value="TreeGrafter"/>
</dbReference>
<keyword evidence="5" id="KW-0479">Metal-binding</keyword>
<protein>
    <submittedName>
        <fullName evidence="10">RNA modification enzyme, MiaB family</fullName>
        <ecNumber evidence="10">1.3.1.74</ecNumber>
    </submittedName>
</protein>
<dbReference type="InterPro" id="IPR023404">
    <property type="entry name" value="rSAM_horseshoe"/>
</dbReference>
<reference evidence="10" key="1">
    <citation type="submission" date="2008-10" db="EMBL/GenBank/DDBJ databases">
        <title>Complete sequence of Desulfovibrio vulgaris str. 'Miyazaki F'.</title>
        <authorList>
            <person name="Lucas S."/>
            <person name="Copeland A."/>
            <person name="Lapidus A."/>
            <person name="Glavina del Rio T."/>
            <person name="Dalin E."/>
            <person name="Tice H."/>
            <person name="Bruce D."/>
            <person name="Goodwin L."/>
            <person name="Pitluck S."/>
            <person name="Sims D."/>
            <person name="Brettin T."/>
            <person name="Detter J.C."/>
            <person name="Han C."/>
            <person name="Larimer F."/>
            <person name="Land M."/>
            <person name="Hauser L."/>
            <person name="Kyrpides N."/>
            <person name="Mikhailova N."/>
            <person name="Hazen T.C."/>
            <person name="Richardson P."/>
        </authorList>
    </citation>
    <scope>NUCLEOTIDE SEQUENCE</scope>
    <source>
        <strain evidence="10">Miyazaki F</strain>
    </source>
</reference>
<dbReference type="OrthoDB" id="9805215at2"/>
<keyword evidence="6" id="KW-0408">Iron</keyword>
<organism evidence="10">
    <name type="scientific">Nitratidesulfovibrio vulgaris (strain DSM 19637 / Miyazaki F)</name>
    <name type="common">Desulfovibrio vulgaris</name>
    <dbReference type="NCBI Taxonomy" id="883"/>
    <lineage>
        <taxon>Bacteria</taxon>
        <taxon>Pseudomonadati</taxon>
        <taxon>Thermodesulfobacteriota</taxon>
        <taxon>Desulfovibrionia</taxon>
        <taxon>Desulfovibrionales</taxon>
        <taxon>Desulfovibrionaceae</taxon>
        <taxon>Nitratidesulfovibrio</taxon>
    </lineage>
</organism>
<evidence type="ECO:0000256" key="5">
    <source>
        <dbReference type="ARBA" id="ARBA00022723"/>
    </source>
</evidence>
<dbReference type="SFLD" id="SFLDG01082">
    <property type="entry name" value="B12-binding_domain_containing"/>
    <property type="match status" value="1"/>
</dbReference>
<dbReference type="PROSITE" id="PS51449">
    <property type="entry name" value="MTTASE_N"/>
    <property type="match status" value="1"/>
</dbReference>
<dbReference type="CDD" id="cd01335">
    <property type="entry name" value="Radical_SAM"/>
    <property type="match status" value="1"/>
</dbReference>
<evidence type="ECO:0000259" key="9">
    <source>
        <dbReference type="PROSITE" id="PS51918"/>
    </source>
</evidence>
<proteinExistence type="predicted"/>
<name>B8DRR3_NITV9</name>
<dbReference type="PROSITE" id="PS51918">
    <property type="entry name" value="RADICAL_SAM"/>
    <property type="match status" value="1"/>
</dbReference>
<dbReference type="HOGENOM" id="CLU_018697_1_0_7"/>
<dbReference type="PANTHER" id="PTHR11918">
    <property type="entry name" value="RADICAL SAM PROTEINS"/>
    <property type="match status" value="1"/>
</dbReference>
<evidence type="ECO:0000256" key="7">
    <source>
        <dbReference type="ARBA" id="ARBA00023014"/>
    </source>
</evidence>
<dbReference type="InterPro" id="IPR058240">
    <property type="entry name" value="rSAM_sf"/>
</dbReference>
<dbReference type="KEGG" id="dvm:DvMF_1402"/>
<dbReference type="Pfam" id="PF04055">
    <property type="entry name" value="Radical_SAM"/>
    <property type="match status" value="1"/>
</dbReference>
<dbReference type="SMART" id="SM00729">
    <property type="entry name" value="Elp3"/>
    <property type="match status" value="1"/>
</dbReference>
<dbReference type="InterPro" id="IPR020612">
    <property type="entry name" value="Methylthiotransferase_CS"/>
</dbReference>
<dbReference type="Gene3D" id="3.40.50.12160">
    <property type="entry name" value="Methylthiotransferase, N-terminal domain"/>
    <property type="match status" value="1"/>
</dbReference>